<accession>A0A5D8QEN5</accession>
<protein>
    <recommendedName>
        <fullName evidence="3">DUF4433 domain-containing protein</fullName>
    </recommendedName>
</protein>
<proteinExistence type="predicted"/>
<sequence>MLFPDYDETHLLYHIASISDLKTIFKYGLRFNRRLSYKGKYHDFHRFMDKNRTMNVPGWVMREKAVFASLNFKDCQVWHSHSAILSVRINEDYCWVANENTANYLYEPFILNHIPGFASLSDFLYNKGKEIAKEYWENSMSFKEYLLKKSCLGSDYDAEVLMMNDIKPNDIKLLAIITDHRIVTIDELNQTY</sequence>
<evidence type="ECO:0000313" key="2">
    <source>
        <dbReference type="Proteomes" id="UP000322976"/>
    </source>
</evidence>
<gene>
    <name evidence="1" type="ORF">FWJ32_08155</name>
</gene>
<reference evidence="1 2" key="1">
    <citation type="submission" date="2019-08" db="EMBL/GenBank/DDBJ databases">
        <title>Calorimonas adulescens gen. nov., sp. nov., an anaerobic thermophilic bacterium from Sakhalin hot spring.</title>
        <authorList>
            <person name="Khomyakova M.A."/>
            <person name="Merkel A.Y."/>
            <person name="Novikov A."/>
            <person name="Bonch-Osmolovskaya E.A."/>
            <person name="Slobodkin A.I."/>
        </authorList>
    </citation>
    <scope>NUCLEOTIDE SEQUENCE [LARGE SCALE GENOMIC DNA]</scope>
    <source>
        <strain evidence="1 2">A05MB</strain>
    </source>
</reference>
<evidence type="ECO:0008006" key="3">
    <source>
        <dbReference type="Google" id="ProtNLM"/>
    </source>
</evidence>
<dbReference type="EMBL" id="VTPS01000011">
    <property type="protein sequence ID" value="TZE81708.1"/>
    <property type="molecule type" value="Genomic_DNA"/>
</dbReference>
<comment type="caution">
    <text evidence="1">The sequence shown here is derived from an EMBL/GenBank/DDBJ whole genome shotgun (WGS) entry which is preliminary data.</text>
</comment>
<evidence type="ECO:0000313" key="1">
    <source>
        <dbReference type="EMBL" id="TZE81708.1"/>
    </source>
</evidence>
<name>A0A5D8QEN5_9THEO</name>
<dbReference type="RefSeq" id="WP_149545471.1">
    <property type="nucleotide sequence ID" value="NZ_VTPS01000011.1"/>
</dbReference>
<keyword evidence="2" id="KW-1185">Reference proteome</keyword>
<organism evidence="1 2">
    <name type="scientific">Calorimonas adulescens</name>
    <dbReference type="NCBI Taxonomy" id="2606906"/>
    <lineage>
        <taxon>Bacteria</taxon>
        <taxon>Bacillati</taxon>
        <taxon>Bacillota</taxon>
        <taxon>Clostridia</taxon>
        <taxon>Thermoanaerobacterales</taxon>
        <taxon>Thermoanaerobacteraceae</taxon>
        <taxon>Calorimonas</taxon>
    </lineage>
</organism>
<dbReference type="Proteomes" id="UP000322976">
    <property type="component" value="Unassembled WGS sequence"/>
</dbReference>
<dbReference type="AlphaFoldDB" id="A0A5D8QEN5"/>